<dbReference type="NCBIfam" id="NF007967">
    <property type="entry name" value="PRK10691.1"/>
    <property type="match status" value="1"/>
</dbReference>
<dbReference type="InterPro" id="IPR011234">
    <property type="entry name" value="Fumarylacetoacetase-like_C"/>
</dbReference>
<dbReference type="Proteomes" id="UP000298049">
    <property type="component" value="Chromosome"/>
</dbReference>
<dbReference type="KEGG" id="hmi:soil367_12360"/>
<dbReference type="PANTHER" id="PTHR11820">
    <property type="entry name" value="ACYLPYRUVASE"/>
    <property type="match status" value="1"/>
</dbReference>
<dbReference type="GO" id="GO:0018773">
    <property type="term" value="F:acetylpyruvate hydrolase activity"/>
    <property type="evidence" value="ECO:0007669"/>
    <property type="project" value="TreeGrafter"/>
</dbReference>
<evidence type="ECO:0000313" key="3">
    <source>
        <dbReference type="EMBL" id="QCF26660.1"/>
    </source>
</evidence>
<dbReference type="InterPro" id="IPR036663">
    <property type="entry name" value="Fumarylacetoacetase_C_sf"/>
</dbReference>
<proteinExistence type="predicted"/>
<protein>
    <submittedName>
        <fullName evidence="3">Fumarylacetoacetate hydrolase family protein</fullName>
    </submittedName>
</protein>
<dbReference type="EMBL" id="CP031093">
    <property type="protein sequence ID" value="QCF26660.1"/>
    <property type="molecule type" value="Genomic_DNA"/>
</dbReference>
<keyword evidence="3" id="KW-0378">Hydrolase</keyword>
<evidence type="ECO:0000259" key="2">
    <source>
        <dbReference type="Pfam" id="PF01557"/>
    </source>
</evidence>
<evidence type="ECO:0000256" key="1">
    <source>
        <dbReference type="ARBA" id="ARBA00022723"/>
    </source>
</evidence>
<accession>A0A4V1D8X0</accession>
<feature type="domain" description="Fumarylacetoacetase-like C-terminal" evidence="2">
    <location>
        <begin position="20"/>
        <end position="220"/>
    </location>
</feature>
<dbReference type="OrthoDB" id="9805307at2"/>
<evidence type="ECO:0000313" key="4">
    <source>
        <dbReference type="Proteomes" id="UP000298049"/>
    </source>
</evidence>
<dbReference type="AlphaFoldDB" id="A0A4V1D8X0"/>
<dbReference type="RefSeq" id="WP_136549366.1">
    <property type="nucleotide sequence ID" value="NZ_CP031093.1"/>
</dbReference>
<keyword evidence="1" id="KW-0479">Metal-binding</keyword>
<dbReference type="Pfam" id="PF01557">
    <property type="entry name" value="FAA_hydrolase"/>
    <property type="match status" value="1"/>
</dbReference>
<keyword evidence="4" id="KW-1185">Reference proteome</keyword>
<dbReference type="PANTHER" id="PTHR11820:SF7">
    <property type="entry name" value="ACYLPYRUVASE FAHD1, MITOCHONDRIAL"/>
    <property type="match status" value="1"/>
</dbReference>
<gene>
    <name evidence="3" type="ORF">soil367_12360</name>
</gene>
<name>A0A4V1D8X0_9ALTE</name>
<organism evidence="3 4">
    <name type="scientific">Hydrocarboniclastica marina</name>
    <dbReference type="NCBI Taxonomy" id="2259620"/>
    <lineage>
        <taxon>Bacteria</taxon>
        <taxon>Pseudomonadati</taxon>
        <taxon>Pseudomonadota</taxon>
        <taxon>Gammaproteobacteria</taxon>
        <taxon>Alteromonadales</taxon>
        <taxon>Alteromonadaceae</taxon>
        <taxon>Hydrocarboniclastica</taxon>
    </lineage>
</organism>
<dbReference type="Gene3D" id="3.90.850.10">
    <property type="entry name" value="Fumarylacetoacetase-like, C-terminal domain"/>
    <property type="match status" value="1"/>
</dbReference>
<dbReference type="GO" id="GO:0046872">
    <property type="term" value="F:metal ion binding"/>
    <property type="evidence" value="ECO:0007669"/>
    <property type="project" value="UniProtKB-KW"/>
</dbReference>
<sequence length="222" mass="24207">MRVFTPRFTDCTAAPFELGKIVCVGRNYAEHARELGNPVPSEPLIFMKPATAACEMEGPLILPTDLGKVHYETELALLVGRPLRHAEPDEVWPAIVGVGLALDLTLRDLQAQLKEKGHPWEVAKGFDGACPLSHFLKSNIWPEGRRWRFSLTVDGELQQHGDTGDMLTPVPELVAYMSRFFTLNPGDVILTGTPAGVGSLSPGQSLELTLEEHLTVTTTVAG</sequence>
<reference evidence="3 4" key="1">
    <citation type="submission" date="2018-07" db="EMBL/GenBank/DDBJ databases">
        <title>Marsedoiliclastica nanhaica gen. nov. sp. nov., a novel marine hydrocarbonoclastic bacterium isolated from an in-situ enriched hydrocarbon-degrading consortium in deep-sea sediment.</title>
        <authorList>
            <person name="Dong C."/>
            <person name="Ma T."/>
            <person name="Liu R."/>
            <person name="Shao Z."/>
        </authorList>
    </citation>
    <scope>NUCLEOTIDE SEQUENCE [LARGE SCALE GENOMIC DNA]</scope>
    <source>
        <strain evidence="4">soil36-7</strain>
    </source>
</reference>
<dbReference type="SUPFAM" id="SSF56529">
    <property type="entry name" value="FAH"/>
    <property type="match status" value="1"/>
</dbReference>